<organism evidence="1 2">
    <name type="scientific">Corynebacterium terpenotabidum Y-11</name>
    <dbReference type="NCBI Taxonomy" id="1200352"/>
    <lineage>
        <taxon>Bacteria</taxon>
        <taxon>Bacillati</taxon>
        <taxon>Actinomycetota</taxon>
        <taxon>Actinomycetes</taxon>
        <taxon>Mycobacteriales</taxon>
        <taxon>Corynebacteriaceae</taxon>
        <taxon>Corynebacterium</taxon>
    </lineage>
</organism>
<evidence type="ECO:0000313" key="1">
    <source>
        <dbReference type="EMBL" id="AGP29942.1"/>
    </source>
</evidence>
<dbReference type="PATRIC" id="fig|1200352.3.peg.287"/>
<evidence type="ECO:0000313" key="2">
    <source>
        <dbReference type="Proteomes" id="UP000014809"/>
    </source>
</evidence>
<dbReference type="Proteomes" id="UP000014809">
    <property type="component" value="Chromosome"/>
</dbReference>
<name>S4XA05_9CORY</name>
<dbReference type="KEGG" id="cter:A606_01435"/>
<dbReference type="eggNOG" id="ENOG5031MRC">
    <property type="taxonomic scope" value="Bacteria"/>
</dbReference>
<keyword evidence="2" id="KW-1185">Reference proteome</keyword>
<reference evidence="1 2" key="1">
    <citation type="submission" date="2012-06" db="EMBL/GenBank/DDBJ databases">
        <title>Complete genome sequence of Corynebacterium terpenotabidum Y-11 (=DSM 44721).</title>
        <authorList>
            <person name="Ruckert C."/>
            <person name="Albersmeier A."/>
            <person name="Al-Dilaimi A."/>
            <person name="Szczepanowski R."/>
            <person name="Kalinowski J."/>
        </authorList>
    </citation>
    <scope>NUCLEOTIDE SEQUENCE [LARGE SCALE GENOMIC DNA]</scope>
    <source>
        <strain evidence="1 2">Y-11</strain>
    </source>
</reference>
<dbReference type="EMBL" id="CP003696">
    <property type="protein sequence ID" value="AGP29942.1"/>
    <property type="molecule type" value="Genomic_DNA"/>
</dbReference>
<proteinExistence type="predicted"/>
<protein>
    <submittedName>
        <fullName evidence="1">Uncharacterized protein</fullName>
    </submittedName>
</protein>
<gene>
    <name evidence="1" type="ORF">A606_01435</name>
</gene>
<dbReference type="STRING" id="1200352.A606_01435"/>
<accession>S4XA05</accession>
<dbReference type="HOGENOM" id="CLU_2272660_0_0_11"/>
<sequence length="102" mass="9963">MSQAGIIGIEPEQVLQAARLLERYSGDLGDAGGRLQVVGVPPPTSLPGGAGAAALALAAARIGGAGDAEGTVTRDAALALHRFVDAVVDADTTSATSLAGVE</sequence>
<dbReference type="RefSeq" id="WP_020440307.1">
    <property type="nucleotide sequence ID" value="NC_021663.1"/>
</dbReference>
<dbReference type="AlphaFoldDB" id="S4XA05"/>